<keyword evidence="1" id="KW-0540">Nuclease</keyword>
<keyword evidence="2" id="KW-1185">Reference proteome</keyword>
<dbReference type="GO" id="GO:0004519">
    <property type="term" value="F:endonuclease activity"/>
    <property type="evidence" value="ECO:0007669"/>
    <property type="project" value="UniProtKB-KW"/>
</dbReference>
<dbReference type="Proteomes" id="UP000762676">
    <property type="component" value="Unassembled WGS sequence"/>
</dbReference>
<proteinExistence type="predicted"/>
<keyword evidence="1" id="KW-0255">Endonuclease</keyword>
<dbReference type="EMBL" id="BMAT01011604">
    <property type="protein sequence ID" value="GFR75692.1"/>
    <property type="molecule type" value="Genomic_DNA"/>
</dbReference>
<comment type="caution">
    <text evidence="1">The sequence shown here is derived from an EMBL/GenBank/DDBJ whole genome shotgun (WGS) entry which is preliminary data.</text>
</comment>
<evidence type="ECO:0000313" key="2">
    <source>
        <dbReference type="Proteomes" id="UP000762676"/>
    </source>
</evidence>
<dbReference type="PANTHER" id="PTHR19446">
    <property type="entry name" value="REVERSE TRANSCRIPTASES"/>
    <property type="match status" value="1"/>
</dbReference>
<protein>
    <submittedName>
        <fullName evidence="1">Endonuclease-reverse transcriptase</fullName>
    </submittedName>
</protein>
<sequence length="133" mass="14961">MGNITVGEVKEAIQTLKCGKASCNDGVCPEVLKAETEETPVILRDILQNIRTEENAPASWRKGSTIKLPKKGDFDRGNWRGITLLSLKSKSFCRVILKSITSAVDNIPREEHAGFRKRRSCYDHILTLRHILE</sequence>
<organism evidence="1 2">
    <name type="scientific">Elysia marginata</name>
    <dbReference type="NCBI Taxonomy" id="1093978"/>
    <lineage>
        <taxon>Eukaryota</taxon>
        <taxon>Metazoa</taxon>
        <taxon>Spiralia</taxon>
        <taxon>Lophotrochozoa</taxon>
        <taxon>Mollusca</taxon>
        <taxon>Gastropoda</taxon>
        <taxon>Heterobranchia</taxon>
        <taxon>Euthyneura</taxon>
        <taxon>Panpulmonata</taxon>
        <taxon>Sacoglossa</taxon>
        <taxon>Placobranchoidea</taxon>
        <taxon>Plakobranchidae</taxon>
        <taxon>Elysia</taxon>
    </lineage>
</organism>
<accession>A0AAV4FQW0</accession>
<reference evidence="1 2" key="1">
    <citation type="journal article" date="2021" name="Elife">
        <title>Chloroplast acquisition without the gene transfer in kleptoplastic sea slugs, Plakobranchus ocellatus.</title>
        <authorList>
            <person name="Maeda T."/>
            <person name="Takahashi S."/>
            <person name="Yoshida T."/>
            <person name="Shimamura S."/>
            <person name="Takaki Y."/>
            <person name="Nagai Y."/>
            <person name="Toyoda A."/>
            <person name="Suzuki Y."/>
            <person name="Arimoto A."/>
            <person name="Ishii H."/>
            <person name="Satoh N."/>
            <person name="Nishiyama T."/>
            <person name="Hasebe M."/>
            <person name="Maruyama T."/>
            <person name="Minagawa J."/>
            <person name="Obokata J."/>
            <person name="Shigenobu S."/>
        </authorList>
    </citation>
    <scope>NUCLEOTIDE SEQUENCE [LARGE SCALE GENOMIC DNA]</scope>
</reference>
<evidence type="ECO:0000313" key="1">
    <source>
        <dbReference type="EMBL" id="GFR75692.1"/>
    </source>
</evidence>
<dbReference type="AlphaFoldDB" id="A0AAV4FQW0"/>
<keyword evidence="1" id="KW-0378">Hydrolase</keyword>
<gene>
    <name evidence="1" type="ORF">ElyMa_005782200</name>
</gene>
<name>A0AAV4FQW0_9GAST</name>